<dbReference type="Proteomes" id="UP000284824">
    <property type="component" value="Unassembled WGS sequence"/>
</dbReference>
<keyword evidence="2" id="KW-1185">Reference proteome</keyword>
<accession>A0A438MID5</accession>
<comment type="caution">
    <text evidence="1">The sequence shown here is derived from an EMBL/GenBank/DDBJ whole genome shotgun (WGS) entry which is preliminary data.</text>
</comment>
<protein>
    <submittedName>
        <fullName evidence="1">Uncharacterized protein</fullName>
    </submittedName>
</protein>
<gene>
    <name evidence="1" type="ORF">EDD27_7974</name>
</gene>
<evidence type="ECO:0000313" key="1">
    <source>
        <dbReference type="EMBL" id="RVX45191.1"/>
    </source>
</evidence>
<reference evidence="1 2" key="1">
    <citation type="submission" date="2019-01" db="EMBL/GenBank/DDBJ databases">
        <title>Sequencing the genomes of 1000 actinobacteria strains.</title>
        <authorList>
            <person name="Klenk H.-P."/>
        </authorList>
    </citation>
    <scope>NUCLEOTIDE SEQUENCE [LARGE SCALE GENOMIC DNA]</scope>
    <source>
        <strain evidence="1 2">DSM 43925</strain>
    </source>
</reference>
<evidence type="ECO:0000313" key="2">
    <source>
        <dbReference type="Proteomes" id="UP000284824"/>
    </source>
</evidence>
<name>A0A438MID5_9ACTN</name>
<proteinExistence type="predicted"/>
<organism evidence="1 2">
    <name type="scientific">Nonomuraea polychroma</name>
    <dbReference type="NCBI Taxonomy" id="46176"/>
    <lineage>
        <taxon>Bacteria</taxon>
        <taxon>Bacillati</taxon>
        <taxon>Actinomycetota</taxon>
        <taxon>Actinomycetes</taxon>
        <taxon>Streptosporangiales</taxon>
        <taxon>Streptosporangiaceae</taxon>
        <taxon>Nonomuraea</taxon>
    </lineage>
</organism>
<dbReference type="EMBL" id="SAUN01000001">
    <property type="protein sequence ID" value="RVX45191.1"/>
    <property type="molecule type" value="Genomic_DNA"/>
</dbReference>
<dbReference type="AlphaFoldDB" id="A0A438MID5"/>
<sequence>MLRFGEELVSGGLLSFKIASEFIHQGGRFREGVVDGIDTASELLAWVFLGLPQSFEVVKALVDCLSGRDDEPQ</sequence>